<organism evidence="5 6">
    <name type="scientific">Elysia crispata</name>
    <name type="common">lettuce slug</name>
    <dbReference type="NCBI Taxonomy" id="231223"/>
    <lineage>
        <taxon>Eukaryota</taxon>
        <taxon>Metazoa</taxon>
        <taxon>Spiralia</taxon>
        <taxon>Lophotrochozoa</taxon>
        <taxon>Mollusca</taxon>
        <taxon>Gastropoda</taxon>
        <taxon>Heterobranchia</taxon>
        <taxon>Euthyneura</taxon>
        <taxon>Panpulmonata</taxon>
        <taxon>Sacoglossa</taxon>
        <taxon>Placobranchoidea</taxon>
        <taxon>Plakobranchidae</taxon>
        <taxon>Elysia</taxon>
    </lineage>
</organism>
<dbReference type="InterPro" id="IPR016662">
    <property type="entry name" value="Acyl-CoA_thioEstase_long-chain"/>
</dbReference>
<evidence type="ECO:0000256" key="1">
    <source>
        <dbReference type="ARBA" id="ARBA00006538"/>
    </source>
</evidence>
<dbReference type="SUPFAM" id="SSF53474">
    <property type="entry name" value="alpha/beta-Hydrolases"/>
    <property type="match status" value="1"/>
</dbReference>
<evidence type="ECO:0000313" key="6">
    <source>
        <dbReference type="Proteomes" id="UP001283361"/>
    </source>
</evidence>
<reference evidence="5" key="1">
    <citation type="journal article" date="2023" name="G3 (Bethesda)">
        <title>A reference genome for the long-term kleptoplast-retaining sea slug Elysia crispata morphotype clarki.</title>
        <authorList>
            <person name="Eastman K.E."/>
            <person name="Pendleton A.L."/>
            <person name="Shaikh M.A."/>
            <person name="Suttiyut T."/>
            <person name="Ogas R."/>
            <person name="Tomko P."/>
            <person name="Gavelis G."/>
            <person name="Widhalm J.R."/>
            <person name="Wisecaver J.H."/>
        </authorList>
    </citation>
    <scope>NUCLEOTIDE SEQUENCE</scope>
    <source>
        <strain evidence="5">ECLA1</strain>
    </source>
</reference>
<proteinExistence type="inferred from homology"/>
<gene>
    <name evidence="5" type="ORF">RRG08_004295</name>
</gene>
<dbReference type="Proteomes" id="UP001283361">
    <property type="component" value="Unassembled WGS sequence"/>
</dbReference>
<evidence type="ECO:0000256" key="2">
    <source>
        <dbReference type="PIRSR" id="PIRSR016521-1"/>
    </source>
</evidence>
<dbReference type="InterPro" id="IPR006862">
    <property type="entry name" value="Thio_Ohase/aa_AcTrfase"/>
</dbReference>
<accession>A0AAE0YBW7</accession>
<evidence type="ECO:0000259" key="3">
    <source>
        <dbReference type="Pfam" id="PF04775"/>
    </source>
</evidence>
<dbReference type="PIRSF" id="PIRSF016521">
    <property type="entry name" value="Acyl-CoA_hydro"/>
    <property type="match status" value="1"/>
</dbReference>
<comment type="caution">
    <text evidence="5">The sequence shown here is derived from an EMBL/GenBank/DDBJ whole genome shotgun (WGS) entry which is preliminary data.</text>
</comment>
<dbReference type="InterPro" id="IPR029058">
    <property type="entry name" value="AB_hydrolase_fold"/>
</dbReference>
<evidence type="ECO:0000313" key="5">
    <source>
        <dbReference type="EMBL" id="KAK3740357.1"/>
    </source>
</evidence>
<feature type="domain" description="Acyl-CoA thioester hydrolase/bile acid-CoA amino acid N-acetyltransferase" evidence="3">
    <location>
        <begin position="57"/>
        <end position="200"/>
    </location>
</feature>
<protein>
    <submittedName>
        <fullName evidence="5">Uncharacterized protein</fullName>
    </submittedName>
</protein>
<dbReference type="PANTHER" id="PTHR10824">
    <property type="entry name" value="ACYL-COENZYME A THIOESTERASE-RELATED"/>
    <property type="match status" value="1"/>
</dbReference>
<dbReference type="PANTHER" id="PTHR10824:SF4">
    <property type="entry name" value="ACYL-COENZYME A THIOESTERASE 1-LIKE"/>
    <property type="match status" value="1"/>
</dbReference>
<dbReference type="GO" id="GO:0006631">
    <property type="term" value="P:fatty acid metabolic process"/>
    <property type="evidence" value="ECO:0007669"/>
    <property type="project" value="TreeGrafter"/>
</dbReference>
<dbReference type="EMBL" id="JAWDGP010006471">
    <property type="protein sequence ID" value="KAK3740357.1"/>
    <property type="molecule type" value="Genomic_DNA"/>
</dbReference>
<dbReference type="FunFam" id="3.40.50.1820:FF:000024">
    <property type="entry name" value="acyl-coenzyme A thioesterase 4"/>
    <property type="match status" value="1"/>
</dbReference>
<feature type="domain" description="BAAT/Acyl-CoA thioester hydrolase C-terminal" evidence="4">
    <location>
        <begin position="264"/>
        <end position="462"/>
    </location>
</feature>
<dbReference type="GO" id="GO:0047617">
    <property type="term" value="F:fatty acyl-CoA hydrolase activity"/>
    <property type="evidence" value="ECO:0007669"/>
    <property type="project" value="TreeGrafter"/>
</dbReference>
<dbReference type="Gene3D" id="2.60.40.2240">
    <property type="entry name" value="Acyl-CoA thioester hydrolase/BAAT N-terminal domain"/>
    <property type="match status" value="1"/>
</dbReference>
<comment type="similarity">
    <text evidence="1">Belongs to the C/M/P thioester hydrolase family.</text>
</comment>
<dbReference type="InterPro" id="IPR042490">
    <property type="entry name" value="Thio_Ohase/BAAT_N"/>
</dbReference>
<sequence length="465" mass="51719">MAKIQICNRIQRLQTVVRHLKSVVQPEKLQIQHTCLSSTTTSGAPSIMVEPRVALYDEEVRISLHNFPPQAKVTLHGQVVQLHSKIAFASCGHYLSNKSGQIDLCTDASQGGTYSGVEPMGFLWSLQSAPGHPRDTRMTINITNAPYIVTLKAYIGHLNLDQIYSSKEGQEEVLAGPPVAQIELERFCKAQGVVRHEVEEGNVRGALYLPAGEGPFQGVIDMFGSSGGLIEYRSALLASRGFAALSLAYFKYKDLQDHLYDLKYEYFEESINWLTNHPKVVGSGVGVIAVSKGTENALLMGAYSPKVTAVVAINGYCFATVGNFLRNNQVILNATEMDLEKVKATEEGFDLRDIMSETSDIIPVWQGKAKYLFFESLDDYQNKRDAHKDLLAKCPEWKQKDIQVVQYEGAGHLLEPPYTPLCRSSVNKGIGLKMKWGGQPKEHAYAQIDAWQRTLQFLRLHIPDS</sequence>
<dbReference type="InterPro" id="IPR014940">
    <property type="entry name" value="BAAT_C"/>
</dbReference>
<feature type="active site" description="Charge relay system" evidence="2">
    <location>
        <position position="412"/>
    </location>
</feature>
<name>A0AAE0YBW7_9GAST</name>
<dbReference type="AlphaFoldDB" id="A0AAE0YBW7"/>
<dbReference type="Pfam" id="PF04775">
    <property type="entry name" value="Bile_Hydr_Trans"/>
    <property type="match status" value="1"/>
</dbReference>
<dbReference type="Gene3D" id="3.40.50.1820">
    <property type="entry name" value="alpha/beta hydrolase"/>
    <property type="match status" value="1"/>
</dbReference>
<dbReference type="Pfam" id="PF08840">
    <property type="entry name" value="BAAT_C"/>
    <property type="match status" value="1"/>
</dbReference>
<evidence type="ECO:0000259" key="4">
    <source>
        <dbReference type="Pfam" id="PF08840"/>
    </source>
</evidence>
<feature type="active site" description="Charge relay system" evidence="2">
    <location>
        <position position="291"/>
    </location>
</feature>
<keyword evidence="6" id="KW-1185">Reference proteome</keyword>
<feature type="active site" description="Charge relay system" evidence="2">
    <location>
        <position position="379"/>
    </location>
</feature>
<dbReference type="GO" id="GO:0006637">
    <property type="term" value="P:acyl-CoA metabolic process"/>
    <property type="evidence" value="ECO:0007669"/>
    <property type="project" value="InterPro"/>
</dbReference>